<dbReference type="Gene3D" id="3.30.70.330">
    <property type="match status" value="1"/>
</dbReference>
<evidence type="ECO:0000313" key="5">
    <source>
        <dbReference type="Proteomes" id="UP000011185"/>
    </source>
</evidence>
<dbReference type="PROSITE" id="PS50102">
    <property type="entry name" value="RRM"/>
    <property type="match status" value="1"/>
</dbReference>
<dbReference type="PANTHER" id="PTHR48034">
    <property type="entry name" value="TRANSFORMER-2 SEX-DETERMINING PROTEIN-RELATED"/>
    <property type="match status" value="1"/>
</dbReference>
<organism evidence="4 5">
    <name type="scientific">Trachipleistophora hominis</name>
    <name type="common">Microsporidian parasite</name>
    <dbReference type="NCBI Taxonomy" id="72359"/>
    <lineage>
        <taxon>Eukaryota</taxon>
        <taxon>Fungi</taxon>
        <taxon>Fungi incertae sedis</taxon>
        <taxon>Microsporidia</taxon>
        <taxon>Pleistophoridae</taxon>
        <taxon>Trachipleistophora</taxon>
    </lineage>
</organism>
<proteinExistence type="predicted"/>
<name>L7JX08_TRAHO</name>
<dbReference type="Proteomes" id="UP000011185">
    <property type="component" value="Unassembled WGS sequence"/>
</dbReference>
<dbReference type="InParanoid" id="L7JX08"/>
<evidence type="ECO:0000256" key="1">
    <source>
        <dbReference type="PROSITE-ProRule" id="PRU00176"/>
    </source>
</evidence>
<sequence>VGDRDSRRDNDRFRSYERDRGDMRGGNRGMNPPSPPPSKVLGIFGIPVSIAHEELVDFLKYHIPSIPYQSIHLVKDRQTNLSRGFAFVYFDTIEDSTLAKDALVNKEIHNKRVRVDFAIGDGQRPPPKY</sequence>
<dbReference type="InterPro" id="IPR035979">
    <property type="entry name" value="RBD_domain_sf"/>
</dbReference>
<dbReference type="HOGENOM" id="CLU_1954067_0_0_1"/>
<dbReference type="EMBL" id="JH993974">
    <property type="protein sequence ID" value="ELQ75262.1"/>
    <property type="molecule type" value="Genomic_DNA"/>
</dbReference>
<keyword evidence="1" id="KW-0694">RNA-binding</keyword>
<dbReference type="Pfam" id="PF00076">
    <property type="entry name" value="RRM_1"/>
    <property type="match status" value="1"/>
</dbReference>
<dbReference type="AlphaFoldDB" id="L7JX08"/>
<evidence type="ECO:0000313" key="4">
    <source>
        <dbReference type="EMBL" id="ELQ75262.1"/>
    </source>
</evidence>
<dbReference type="InterPro" id="IPR000504">
    <property type="entry name" value="RRM_dom"/>
</dbReference>
<feature type="region of interest" description="Disordered" evidence="2">
    <location>
        <begin position="1"/>
        <end position="38"/>
    </location>
</feature>
<reference evidence="4 5" key="1">
    <citation type="journal article" date="2012" name="PLoS Pathog.">
        <title>The genome of the obligate intracellular parasite Trachipleistophora hominis: new insights into microsporidian genome dynamics and reductive evolution.</title>
        <authorList>
            <person name="Heinz E."/>
            <person name="Williams T.A."/>
            <person name="Nakjang S."/>
            <person name="Noel C.J."/>
            <person name="Swan D.C."/>
            <person name="Goldberg A.V."/>
            <person name="Harris S.R."/>
            <person name="Weinmaier T."/>
            <person name="Markert S."/>
            <person name="Becher D."/>
            <person name="Bernhardt J."/>
            <person name="Dagan T."/>
            <person name="Hacker C."/>
            <person name="Lucocq J.M."/>
            <person name="Schweder T."/>
            <person name="Rattei T."/>
            <person name="Hall N."/>
            <person name="Hirt R.P."/>
            <person name="Embley T.M."/>
        </authorList>
    </citation>
    <scope>NUCLEOTIDE SEQUENCE [LARGE SCALE GENOMIC DNA]</scope>
</reference>
<dbReference type="SMART" id="SM00360">
    <property type="entry name" value="RRM"/>
    <property type="match status" value="1"/>
</dbReference>
<feature type="non-terminal residue" evidence="4">
    <location>
        <position position="1"/>
    </location>
</feature>
<dbReference type="VEuPathDB" id="MicrosporidiaDB:THOM_1758"/>
<dbReference type="InterPro" id="IPR050441">
    <property type="entry name" value="RBM"/>
</dbReference>
<dbReference type="OrthoDB" id="439808at2759"/>
<dbReference type="GO" id="GO:0003723">
    <property type="term" value="F:RNA binding"/>
    <property type="evidence" value="ECO:0007669"/>
    <property type="project" value="UniProtKB-UniRule"/>
</dbReference>
<feature type="compositionally biased region" description="Basic and acidic residues" evidence="2">
    <location>
        <begin position="1"/>
        <end position="25"/>
    </location>
</feature>
<dbReference type="InterPro" id="IPR012677">
    <property type="entry name" value="Nucleotide-bd_a/b_plait_sf"/>
</dbReference>
<evidence type="ECO:0000259" key="3">
    <source>
        <dbReference type="PROSITE" id="PS50102"/>
    </source>
</evidence>
<evidence type="ECO:0000256" key="2">
    <source>
        <dbReference type="SAM" id="MobiDB-lite"/>
    </source>
</evidence>
<protein>
    <submittedName>
        <fullName evidence="4">RRM domain protein</fullName>
    </submittedName>
</protein>
<accession>L7JX08</accession>
<keyword evidence="5" id="KW-1185">Reference proteome</keyword>
<dbReference type="STRING" id="72359.L7JX08"/>
<gene>
    <name evidence="4" type="ORF">THOM_1758</name>
</gene>
<dbReference type="SUPFAM" id="SSF54928">
    <property type="entry name" value="RNA-binding domain, RBD"/>
    <property type="match status" value="1"/>
</dbReference>
<feature type="domain" description="RRM" evidence="3">
    <location>
        <begin position="39"/>
        <end position="120"/>
    </location>
</feature>